<dbReference type="Gene3D" id="3.40.50.140">
    <property type="match status" value="1"/>
</dbReference>
<feature type="domain" description="Topo IA-type catalytic" evidence="12">
    <location>
        <begin position="169"/>
        <end position="583"/>
    </location>
</feature>
<dbReference type="PRINTS" id="PR00417">
    <property type="entry name" value="PRTPISMRASEI"/>
</dbReference>
<keyword evidence="6" id="KW-0413">Isomerase</keyword>
<dbReference type="SMART" id="SM00436">
    <property type="entry name" value="TOP1Bc"/>
    <property type="match status" value="1"/>
</dbReference>
<dbReference type="EC" id="5.6.2.1" evidence="3"/>
<evidence type="ECO:0000313" key="13">
    <source>
        <dbReference type="EMBL" id="OEH86017.1"/>
    </source>
</evidence>
<dbReference type="GO" id="GO:0003677">
    <property type="term" value="F:DNA binding"/>
    <property type="evidence" value="ECO:0007669"/>
    <property type="project" value="UniProtKB-KW"/>
</dbReference>
<evidence type="ECO:0000259" key="11">
    <source>
        <dbReference type="PROSITE" id="PS50880"/>
    </source>
</evidence>
<dbReference type="GO" id="GO:0006265">
    <property type="term" value="P:DNA topological change"/>
    <property type="evidence" value="ECO:0007669"/>
    <property type="project" value="InterPro"/>
</dbReference>
<dbReference type="InterPro" id="IPR003601">
    <property type="entry name" value="Topo_IA_2"/>
</dbReference>
<dbReference type="InterPro" id="IPR003602">
    <property type="entry name" value="Topo_IA_DNA-bd_dom"/>
</dbReference>
<dbReference type="Gene3D" id="2.70.20.10">
    <property type="entry name" value="Topoisomerase I, domain 3"/>
    <property type="match status" value="1"/>
</dbReference>
<dbReference type="Pfam" id="PF01751">
    <property type="entry name" value="Toprim"/>
    <property type="match status" value="1"/>
</dbReference>
<evidence type="ECO:0000256" key="9">
    <source>
        <dbReference type="ARBA" id="ARBA00032235"/>
    </source>
</evidence>
<dbReference type="RefSeq" id="WP_069701618.1">
    <property type="nucleotide sequence ID" value="NZ_MJAT01000009.1"/>
</dbReference>
<keyword evidence="5" id="KW-0238">DNA-binding</keyword>
<evidence type="ECO:0000256" key="1">
    <source>
        <dbReference type="ARBA" id="ARBA00000213"/>
    </source>
</evidence>
<dbReference type="Pfam" id="PF13342">
    <property type="entry name" value="Toprim_Crpt"/>
    <property type="match status" value="1"/>
</dbReference>
<evidence type="ECO:0000256" key="4">
    <source>
        <dbReference type="ARBA" id="ARBA00023029"/>
    </source>
</evidence>
<dbReference type="GO" id="GO:0006281">
    <property type="term" value="P:DNA repair"/>
    <property type="evidence" value="ECO:0007669"/>
    <property type="project" value="TreeGrafter"/>
</dbReference>
<protein>
    <recommendedName>
        <fullName evidence="3">DNA topoisomerase</fullName>
        <ecNumber evidence="3">5.6.2.1</ecNumber>
    </recommendedName>
    <alternativeName>
        <fullName evidence="10">Omega-protein</fullName>
    </alternativeName>
    <alternativeName>
        <fullName evidence="9">Relaxing enzyme</fullName>
    </alternativeName>
    <alternativeName>
        <fullName evidence="7">Swivelase</fullName>
    </alternativeName>
    <alternativeName>
        <fullName evidence="8">Untwisting enzyme</fullName>
    </alternativeName>
</protein>
<dbReference type="GO" id="GO:0043597">
    <property type="term" value="C:cytoplasmic replication fork"/>
    <property type="evidence" value="ECO:0007669"/>
    <property type="project" value="TreeGrafter"/>
</dbReference>
<dbReference type="SMART" id="SM00437">
    <property type="entry name" value="TOP1Ac"/>
    <property type="match status" value="1"/>
</dbReference>
<dbReference type="PANTHER" id="PTHR11390">
    <property type="entry name" value="PROKARYOTIC DNA TOPOISOMERASE"/>
    <property type="match status" value="1"/>
</dbReference>
<organism evidence="13 14">
    <name type="scientific">Desulfuribacillus stibiiarsenatis</name>
    <dbReference type="NCBI Taxonomy" id="1390249"/>
    <lineage>
        <taxon>Bacteria</taxon>
        <taxon>Bacillati</taxon>
        <taxon>Bacillota</taxon>
        <taxon>Desulfuribacillia</taxon>
        <taxon>Desulfuribacillales</taxon>
        <taxon>Desulfuribacillaceae</taxon>
        <taxon>Desulfuribacillus</taxon>
    </lineage>
</organism>
<dbReference type="InterPro" id="IPR023405">
    <property type="entry name" value="Topo_IA_core_domain"/>
</dbReference>
<dbReference type="PANTHER" id="PTHR11390:SF21">
    <property type="entry name" value="DNA TOPOISOMERASE 3-ALPHA"/>
    <property type="match status" value="1"/>
</dbReference>
<dbReference type="SUPFAM" id="SSF56712">
    <property type="entry name" value="Prokaryotic type I DNA topoisomerase"/>
    <property type="match status" value="1"/>
</dbReference>
<dbReference type="InterPro" id="IPR013497">
    <property type="entry name" value="Topo_IA_cen"/>
</dbReference>
<dbReference type="InterPro" id="IPR025589">
    <property type="entry name" value="Toprim_C_rpt"/>
</dbReference>
<dbReference type="InterPro" id="IPR034144">
    <property type="entry name" value="TOPRIM_TopoIII"/>
</dbReference>
<comment type="caution">
    <text evidence="13">The sequence shown here is derived from an EMBL/GenBank/DDBJ whole genome shotgun (WGS) entry which is preliminary data.</text>
</comment>
<dbReference type="InterPro" id="IPR013825">
    <property type="entry name" value="Topo_IA_cen_sub2"/>
</dbReference>
<accession>A0A1E5L790</accession>
<keyword evidence="14" id="KW-1185">Reference proteome</keyword>
<keyword evidence="4" id="KW-0799">Topoisomerase</keyword>
<evidence type="ECO:0000313" key="14">
    <source>
        <dbReference type="Proteomes" id="UP000095255"/>
    </source>
</evidence>
<dbReference type="InterPro" id="IPR013826">
    <property type="entry name" value="Topo_IA_cen_sub3"/>
</dbReference>
<reference evidence="13 14" key="1">
    <citation type="submission" date="2016-09" db="EMBL/GenBank/DDBJ databases">
        <title>Desulfuribacillus arsenicus sp. nov., an obligately anaerobic, dissimilatory arsenic- and antimonate-reducing bacterium isolated from anoxic sediments.</title>
        <authorList>
            <person name="Abin C.A."/>
            <person name="Hollibaugh J.T."/>
        </authorList>
    </citation>
    <scope>NUCLEOTIDE SEQUENCE [LARGE SCALE GENOMIC DNA]</scope>
    <source>
        <strain evidence="13 14">MLFW-2</strain>
    </source>
</reference>
<evidence type="ECO:0000256" key="6">
    <source>
        <dbReference type="ARBA" id="ARBA00023235"/>
    </source>
</evidence>
<dbReference type="Gene3D" id="1.10.290.10">
    <property type="entry name" value="Topoisomerase I, domain 4"/>
    <property type="match status" value="1"/>
</dbReference>
<dbReference type="GO" id="GO:0003917">
    <property type="term" value="F:DNA topoisomerase type I (single strand cut, ATP-independent) activity"/>
    <property type="evidence" value="ECO:0007669"/>
    <property type="project" value="UniProtKB-EC"/>
</dbReference>
<dbReference type="SMART" id="SM00493">
    <property type="entry name" value="TOPRIM"/>
    <property type="match status" value="1"/>
</dbReference>
<dbReference type="OrthoDB" id="9803554at2"/>
<dbReference type="EMBL" id="MJAT01000009">
    <property type="protein sequence ID" value="OEH86017.1"/>
    <property type="molecule type" value="Genomic_DNA"/>
</dbReference>
<evidence type="ECO:0000259" key="12">
    <source>
        <dbReference type="PROSITE" id="PS52039"/>
    </source>
</evidence>
<dbReference type="InterPro" id="IPR006171">
    <property type="entry name" value="TOPRIM_dom"/>
</dbReference>
<comment type="catalytic activity">
    <reaction evidence="1">
        <text>ATP-independent breakage of single-stranded DNA, followed by passage and rejoining.</text>
        <dbReference type="EC" id="5.6.2.1"/>
    </reaction>
</comment>
<evidence type="ECO:0000256" key="7">
    <source>
        <dbReference type="ARBA" id="ARBA00030003"/>
    </source>
</evidence>
<evidence type="ECO:0000256" key="5">
    <source>
        <dbReference type="ARBA" id="ARBA00023125"/>
    </source>
</evidence>
<evidence type="ECO:0000256" key="3">
    <source>
        <dbReference type="ARBA" id="ARBA00012891"/>
    </source>
</evidence>
<dbReference type="PROSITE" id="PS52039">
    <property type="entry name" value="TOPO_IA_2"/>
    <property type="match status" value="1"/>
</dbReference>
<dbReference type="AlphaFoldDB" id="A0A1E5L790"/>
<dbReference type="Proteomes" id="UP000095255">
    <property type="component" value="Unassembled WGS sequence"/>
</dbReference>
<gene>
    <name evidence="13" type="ORF">BHU72_14790</name>
</gene>
<sequence>MSELKEKISLHNYQSGKSILILTEKPSVAMAISKALGGYSNKLDGYLTVDQYIITWAIGHLVGLAEPQEYNEQWKTWSFNHLPMIPDHLQLVVNRRVAKQFKIVKELMNSKNINSIIFATDAGPQGELIARWIYHHANCKKPILRLWISSITKESILNGLNNLRPAEDYDPIYHAAQSQARADWIVGLNATRAVTLHMQSQGQKSAFSVGRVQTPTLKKIVDREKEIREFEPQIYYEIVANFLDSNGQEYSAKWFDPINKTSRIRDRNTAEQIIAEVLDKKSERIEENVLEVVVERPTLHSLPLLQQQLSTKLNIKIAVVDEALQDLYESGLITYPRTADILVTPDVVIEFPKILNALQSRFSEYIPLLPLNLTSDRKYVGGVTDHHAIIPTLNIAKLDGIKAKIYEHIAKTFIAVHHPDGIDLRKEIFTDVRGHIFITKEQIVKIPGWRSVWDVEAESFKHQEIAEPAVILSVECIENKTNPPSRYTESSLIKEMEKCNLGTPATRTDIIEKLYTQTYITPINKTITPTEKAELHVNQLTNTILVSAEMTSEWERKLGNIRNGKLKSPEFDQEIDEFIQEFIEQFKTQNNVKYTSQKVDKESGKVLGVCPKCKEGSIINKSTIYGCNRYPECRFFISGRIAEADIIEEDVMNLLRKGYTPFKNFRFKPGKKSKARIILNKQGETSFDFQKTGILNRIRGIFSS</sequence>
<dbReference type="STRING" id="1390249.BHU72_14790"/>
<comment type="similarity">
    <text evidence="2">Belongs to the type IA topoisomerase family.</text>
</comment>
<dbReference type="CDD" id="cd03362">
    <property type="entry name" value="TOPRIM_TopoIA_TopoIII"/>
    <property type="match status" value="1"/>
</dbReference>
<proteinExistence type="inferred from homology"/>
<dbReference type="Gene3D" id="1.10.460.10">
    <property type="entry name" value="Topoisomerase I, domain 2"/>
    <property type="match status" value="1"/>
</dbReference>
<dbReference type="InterPro" id="IPR013824">
    <property type="entry name" value="Topo_IA_cen_sub1"/>
</dbReference>
<feature type="domain" description="Toprim" evidence="11">
    <location>
        <begin position="18"/>
        <end position="152"/>
    </location>
</feature>
<dbReference type="Pfam" id="PF01131">
    <property type="entry name" value="Topoisom_bac"/>
    <property type="match status" value="1"/>
</dbReference>
<evidence type="ECO:0000256" key="10">
    <source>
        <dbReference type="ARBA" id="ARBA00032877"/>
    </source>
</evidence>
<evidence type="ECO:0000256" key="8">
    <source>
        <dbReference type="ARBA" id="ARBA00031985"/>
    </source>
</evidence>
<dbReference type="GO" id="GO:0006310">
    <property type="term" value="P:DNA recombination"/>
    <property type="evidence" value="ECO:0007669"/>
    <property type="project" value="TreeGrafter"/>
</dbReference>
<evidence type="ECO:0000256" key="2">
    <source>
        <dbReference type="ARBA" id="ARBA00009446"/>
    </source>
</evidence>
<dbReference type="InterPro" id="IPR000380">
    <property type="entry name" value="Topo_IA"/>
</dbReference>
<dbReference type="PROSITE" id="PS50880">
    <property type="entry name" value="TOPRIM"/>
    <property type="match status" value="1"/>
</dbReference>
<name>A0A1E5L790_9FIRM</name>